<reference evidence="1 2" key="1">
    <citation type="submission" date="2008-11" db="EMBL/GenBank/DDBJ databases">
        <title>Draft genome sequence of Bacteroides pectinophilus (ATCC 43243).</title>
        <authorList>
            <person name="Sudarsanam P."/>
            <person name="Ley R."/>
            <person name="Guruge J."/>
            <person name="Turnbaugh P.J."/>
            <person name="Mahowald M."/>
            <person name="Liep D."/>
            <person name="Gordon J."/>
        </authorList>
    </citation>
    <scope>NUCLEOTIDE SEQUENCE [LARGE SCALE GENOMIC DNA]</scope>
    <source>
        <strain evidence="1 2">ATCC 43243</strain>
    </source>
</reference>
<dbReference type="STRING" id="483218.BACPEC_02903"/>
<evidence type="ECO:0000313" key="2">
    <source>
        <dbReference type="Proteomes" id="UP000003136"/>
    </source>
</evidence>
<evidence type="ECO:0000313" key="1">
    <source>
        <dbReference type="EMBL" id="EEC56394.1"/>
    </source>
</evidence>
<comment type="caution">
    <text evidence="1">The sequence shown here is derived from an EMBL/GenBank/DDBJ whole genome shotgun (WGS) entry which is preliminary data.</text>
</comment>
<dbReference type="AlphaFoldDB" id="B7AW03"/>
<dbReference type="HOGENOM" id="CLU_2987116_0_0_9"/>
<keyword evidence="2" id="KW-1185">Reference proteome</keyword>
<dbReference type="Proteomes" id="UP000003136">
    <property type="component" value="Unassembled WGS sequence"/>
</dbReference>
<proteinExistence type="predicted"/>
<name>B7AW03_9FIRM</name>
<dbReference type="EMBL" id="ABVQ01000037">
    <property type="protein sequence ID" value="EEC56394.1"/>
    <property type="molecule type" value="Genomic_DNA"/>
</dbReference>
<reference evidence="1 2" key="2">
    <citation type="submission" date="2008-11" db="EMBL/GenBank/DDBJ databases">
        <authorList>
            <person name="Fulton L."/>
            <person name="Clifton S."/>
            <person name="Fulton B."/>
            <person name="Xu J."/>
            <person name="Minx P."/>
            <person name="Pepin K.H."/>
            <person name="Johnson M."/>
            <person name="Bhonagiri V."/>
            <person name="Nash W.E."/>
            <person name="Mardis E.R."/>
            <person name="Wilson R.K."/>
        </authorList>
    </citation>
    <scope>NUCLEOTIDE SEQUENCE [LARGE SCALE GENOMIC DNA]</scope>
    <source>
        <strain evidence="1 2">ATCC 43243</strain>
    </source>
</reference>
<sequence length="57" mass="6603">MLVAGARCDQCGRLDTMEYRDETLVVVLLREKGWTFKDNDKKAICPLCTMKNRQHSN</sequence>
<organism evidence="1 2">
    <name type="scientific">[Bacteroides] pectinophilus ATCC 43243</name>
    <dbReference type="NCBI Taxonomy" id="483218"/>
    <lineage>
        <taxon>Bacteria</taxon>
        <taxon>Bacillati</taxon>
        <taxon>Bacillota</taxon>
        <taxon>Clostridia</taxon>
        <taxon>Eubacteriales</taxon>
    </lineage>
</organism>
<protein>
    <submittedName>
        <fullName evidence="1">Uncharacterized protein</fullName>
    </submittedName>
</protein>
<accession>B7AW03</accession>
<gene>
    <name evidence="1" type="ORF">BACPEC_02903</name>
</gene>